<evidence type="ECO:0000256" key="3">
    <source>
        <dbReference type="ARBA" id="ARBA00022679"/>
    </source>
</evidence>
<dbReference type="RefSeq" id="WP_278567782.1">
    <property type="nucleotide sequence ID" value="NZ_CAJKGD010000002.1"/>
</dbReference>
<dbReference type="InterPro" id="IPR041711">
    <property type="entry name" value="Met-tRNA-FMT_N"/>
</dbReference>
<dbReference type="GO" id="GO:0005829">
    <property type="term" value="C:cytosol"/>
    <property type="evidence" value="ECO:0007669"/>
    <property type="project" value="TreeGrafter"/>
</dbReference>
<dbReference type="CDD" id="cd08646">
    <property type="entry name" value="FMT_core_Met-tRNA-FMT_N"/>
    <property type="match status" value="1"/>
</dbReference>
<dbReference type="Proteomes" id="UP000753219">
    <property type="component" value="Unassembled WGS sequence"/>
</dbReference>
<comment type="similarity">
    <text evidence="1 5">Belongs to the Fmt family.</text>
</comment>
<dbReference type="InterPro" id="IPR011034">
    <property type="entry name" value="Formyl_transferase-like_C_sf"/>
</dbReference>
<dbReference type="Pfam" id="PF00551">
    <property type="entry name" value="Formyl_trans_N"/>
    <property type="match status" value="1"/>
</dbReference>
<sequence length="314" mass="35127">MKKVNILFMGTPEIAVAMLSRLLEDKYRIVGVVTQPDKKIGRKQLLTMPPVKELALAHDIPVYQPGSIKEEYEQLMELDIDVLITCAYGQFIPKALLEYPKFGSFNVHTSLLPKLRGGAPIHRAIMTGESFSGVSIQRMVAKMDAGAVCAQQKVEITQEDTMGTLYDKLAQVGADLLAETLPKIINNEACFVEQREEEATFAYNITKEEELVDFECDVQTVYNHIRALIPQPCAYAYVHQKKLKFHKARMIRDNQPHVCGQIEGLIDQGIAIGAMNGYVLIDELQMEGKAKTDAKSFYNGIGKNLIGYIINSEQ</sequence>
<evidence type="ECO:0000256" key="5">
    <source>
        <dbReference type="HAMAP-Rule" id="MF_00182"/>
    </source>
</evidence>
<gene>
    <name evidence="5 8" type="primary">fmt</name>
    <name evidence="8" type="ORF">KHZ85_04750</name>
</gene>
<dbReference type="EC" id="2.1.2.9" evidence="2 5"/>
<comment type="caution">
    <text evidence="8">The sequence shown here is derived from an EMBL/GenBank/DDBJ whole genome shotgun (WGS) entry which is preliminary data.</text>
</comment>
<protein>
    <recommendedName>
        <fullName evidence="2 5">Methionyl-tRNA formyltransferase</fullName>
        <ecNumber evidence="2 5">2.1.2.9</ecNumber>
    </recommendedName>
</protein>
<comment type="function">
    <text evidence="5">Attaches a formyl group to the free amino group of methionyl-tRNA(fMet). The formyl group appears to play a dual role in the initiator identity of N-formylmethionyl-tRNA by promoting its recognition by IF2 and preventing the misappropriation of this tRNA by the elongation apparatus.</text>
</comment>
<comment type="catalytic activity">
    <reaction evidence="5">
        <text>L-methionyl-tRNA(fMet) + (6R)-10-formyltetrahydrofolate = N-formyl-L-methionyl-tRNA(fMet) + (6S)-5,6,7,8-tetrahydrofolate + H(+)</text>
        <dbReference type="Rhea" id="RHEA:24380"/>
        <dbReference type="Rhea" id="RHEA-COMP:9952"/>
        <dbReference type="Rhea" id="RHEA-COMP:9953"/>
        <dbReference type="ChEBI" id="CHEBI:15378"/>
        <dbReference type="ChEBI" id="CHEBI:57453"/>
        <dbReference type="ChEBI" id="CHEBI:78530"/>
        <dbReference type="ChEBI" id="CHEBI:78844"/>
        <dbReference type="ChEBI" id="CHEBI:195366"/>
        <dbReference type="EC" id="2.1.2.9"/>
    </reaction>
</comment>
<reference evidence="8" key="1">
    <citation type="submission" date="2021-02" db="EMBL/GenBank/DDBJ databases">
        <title>Infant gut strain persistence is associated with maternal origin, phylogeny, and functional potential including surface adhesion and iron acquisition.</title>
        <authorList>
            <person name="Lou Y.C."/>
        </authorList>
    </citation>
    <scope>NUCLEOTIDE SEQUENCE</scope>
    <source>
        <strain evidence="8">L3_108_103G1_dasL3_108_103G1_concoct_2</strain>
    </source>
</reference>
<dbReference type="NCBIfam" id="TIGR00460">
    <property type="entry name" value="fmt"/>
    <property type="match status" value="1"/>
</dbReference>
<organism evidence="8 9">
    <name type="scientific">Amedibacillus dolichus</name>
    <dbReference type="NCBI Taxonomy" id="31971"/>
    <lineage>
        <taxon>Bacteria</taxon>
        <taxon>Bacillati</taxon>
        <taxon>Bacillota</taxon>
        <taxon>Erysipelotrichia</taxon>
        <taxon>Erysipelotrichales</taxon>
        <taxon>Erysipelotrichaceae</taxon>
        <taxon>Amedibacillus</taxon>
    </lineage>
</organism>
<dbReference type="SUPFAM" id="SSF53328">
    <property type="entry name" value="Formyltransferase"/>
    <property type="match status" value="1"/>
</dbReference>
<dbReference type="InterPro" id="IPR002376">
    <property type="entry name" value="Formyl_transf_N"/>
</dbReference>
<dbReference type="PANTHER" id="PTHR11138:SF5">
    <property type="entry name" value="METHIONYL-TRNA FORMYLTRANSFERASE, MITOCHONDRIAL"/>
    <property type="match status" value="1"/>
</dbReference>
<dbReference type="InterPro" id="IPR005793">
    <property type="entry name" value="Formyl_trans_C"/>
</dbReference>
<dbReference type="PANTHER" id="PTHR11138">
    <property type="entry name" value="METHIONYL-TRNA FORMYLTRANSFERASE"/>
    <property type="match status" value="1"/>
</dbReference>
<evidence type="ECO:0000259" key="7">
    <source>
        <dbReference type="Pfam" id="PF02911"/>
    </source>
</evidence>
<dbReference type="EMBL" id="JAGZMZ010000009">
    <property type="protein sequence ID" value="MBS4884057.1"/>
    <property type="molecule type" value="Genomic_DNA"/>
</dbReference>
<feature type="domain" description="Formyl transferase N-terminal" evidence="6">
    <location>
        <begin position="3"/>
        <end position="180"/>
    </location>
</feature>
<feature type="domain" description="Formyl transferase C-terminal" evidence="7">
    <location>
        <begin position="204"/>
        <end position="301"/>
    </location>
</feature>
<dbReference type="SUPFAM" id="SSF50486">
    <property type="entry name" value="FMT C-terminal domain-like"/>
    <property type="match status" value="1"/>
</dbReference>
<dbReference type="InterPro" id="IPR036477">
    <property type="entry name" value="Formyl_transf_N_sf"/>
</dbReference>
<evidence type="ECO:0000256" key="1">
    <source>
        <dbReference type="ARBA" id="ARBA00010699"/>
    </source>
</evidence>
<proteinExistence type="inferred from homology"/>
<dbReference type="HAMAP" id="MF_00182">
    <property type="entry name" value="Formyl_trans"/>
    <property type="match status" value="1"/>
</dbReference>
<dbReference type="Gene3D" id="3.40.50.12230">
    <property type="match status" value="1"/>
</dbReference>
<dbReference type="Pfam" id="PF02911">
    <property type="entry name" value="Formyl_trans_C"/>
    <property type="match status" value="1"/>
</dbReference>
<evidence type="ECO:0000259" key="6">
    <source>
        <dbReference type="Pfam" id="PF00551"/>
    </source>
</evidence>
<dbReference type="InterPro" id="IPR005794">
    <property type="entry name" value="Fmt"/>
</dbReference>
<keyword evidence="3 5" id="KW-0808">Transferase</keyword>
<name>A0A942WEU1_9FIRM</name>
<evidence type="ECO:0000313" key="9">
    <source>
        <dbReference type="Proteomes" id="UP000753219"/>
    </source>
</evidence>
<accession>A0A942WEU1</accession>
<dbReference type="AlphaFoldDB" id="A0A942WEU1"/>
<evidence type="ECO:0000256" key="4">
    <source>
        <dbReference type="ARBA" id="ARBA00022917"/>
    </source>
</evidence>
<dbReference type="InterPro" id="IPR044135">
    <property type="entry name" value="Met-tRNA-FMT_C"/>
</dbReference>
<dbReference type="GO" id="GO:0004479">
    <property type="term" value="F:methionyl-tRNA formyltransferase activity"/>
    <property type="evidence" value="ECO:0007669"/>
    <property type="project" value="UniProtKB-UniRule"/>
</dbReference>
<keyword evidence="4 5" id="KW-0648">Protein biosynthesis</keyword>
<evidence type="ECO:0000256" key="2">
    <source>
        <dbReference type="ARBA" id="ARBA00012261"/>
    </source>
</evidence>
<feature type="binding site" evidence="5">
    <location>
        <begin position="110"/>
        <end position="113"/>
    </location>
    <ligand>
        <name>(6S)-5,6,7,8-tetrahydrofolate</name>
        <dbReference type="ChEBI" id="CHEBI:57453"/>
    </ligand>
</feature>
<evidence type="ECO:0000313" key="8">
    <source>
        <dbReference type="EMBL" id="MBS4884057.1"/>
    </source>
</evidence>
<dbReference type="CDD" id="cd08704">
    <property type="entry name" value="Met_tRNA_FMT_C"/>
    <property type="match status" value="1"/>
</dbReference>